<dbReference type="SUPFAM" id="SSF56601">
    <property type="entry name" value="beta-lactamase/transpeptidase-like"/>
    <property type="match status" value="1"/>
</dbReference>
<evidence type="ECO:0000256" key="4">
    <source>
        <dbReference type="SAM" id="SignalP"/>
    </source>
</evidence>
<dbReference type="EMBL" id="MCIA01000003">
    <property type="protein sequence ID" value="RKD34004.1"/>
    <property type="molecule type" value="Genomic_DNA"/>
</dbReference>
<sequence>MKKFIVFALTIFLIFSTFATQTYAMSDSQGEAIQGFLDEACRKSGVPGMSVSILDNDEVFYFSSGYANREKGESASEDTLYELASVSKAFTGLGILLLEEKGLLSTTDTIQTYLPCFTLKYQGKPVDMQSVTLNNFLHHTSGLTNRWHTKDIPQGNTPDMLQKTVKKLVDAELSFPPGEQYDYGTVNYDVLGLVIEKVTGQSYEDFMKEQIFQPLGLHQTYVYKEEARVTGYLAQGYRSSFFTTTPYHAPDYAGNKPAGYIISCTKDMAHWMGIQMGTVKDIPEIYQTVIEKSHQGDKSVSAVNDMYYGAGWLVNADQTIIEHSGGNPNFSTQVSILPKERTAICLLTNGANTNISLVKNVNDILDGNLTQSYTISSSQLLDIILSSLTFIFCPLAVLLAFLGRRRTKTFERRPMTKKRIIITTILIIATIILCLFSMLIVSNRSIILIWQTYSILTALISSALLTAAIAWSVYTYSYQALPRN</sequence>
<dbReference type="InterPro" id="IPR050491">
    <property type="entry name" value="AmpC-like"/>
</dbReference>
<dbReference type="InterPro" id="IPR001466">
    <property type="entry name" value="Beta-lactam-related"/>
</dbReference>
<evidence type="ECO:0000256" key="1">
    <source>
        <dbReference type="ARBA" id="ARBA00004370"/>
    </source>
</evidence>
<dbReference type="RefSeq" id="WP_120195433.1">
    <property type="nucleotide sequence ID" value="NZ_MCIA01000003.1"/>
</dbReference>
<feature type="transmembrane region" description="Helical" evidence="3">
    <location>
        <begin position="453"/>
        <end position="474"/>
    </location>
</feature>
<reference evidence="6 7" key="1">
    <citation type="submission" date="2016-08" db="EMBL/GenBank/DDBJ databases">
        <title>A new outlook on sporulation: Clostridium algidixylanolyticum.</title>
        <authorList>
            <person name="Poppleton D.I."/>
            <person name="Gribaldo S."/>
        </authorList>
    </citation>
    <scope>NUCLEOTIDE SEQUENCE [LARGE SCALE GENOMIC DNA]</scope>
    <source>
        <strain evidence="6 7">SPL73</strain>
    </source>
</reference>
<feature type="chain" id="PRO_5038360053" evidence="4">
    <location>
        <begin position="20"/>
        <end position="484"/>
    </location>
</feature>
<gene>
    <name evidence="6" type="ORF">BET01_12635</name>
</gene>
<dbReference type="Pfam" id="PF00144">
    <property type="entry name" value="Beta-lactamase"/>
    <property type="match status" value="1"/>
</dbReference>
<dbReference type="Gene3D" id="3.40.710.10">
    <property type="entry name" value="DD-peptidase/beta-lactamase superfamily"/>
    <property type="match status" value="1"/>
</dbReference>
<proteinExistence type="predicted"/>
<keyword evidence="4" id="KW-0732">Signal</keyword>
<evidence type="ECO:0000259" key="5">
    <source>
        <dbReference type="Pfam" id="PF00144"/>
    </source>
</evidence>
<name>A0A419T951_9FIRM</name>
<evidence type="ECO:0000313" key="6">
    <source>
        <dbReference type="EMBL" id="RKD34004.1"/>
    </source>
</evidence>
<dbReference type="GO" id="GO:0016787">
    <property type="term" value="F:hydrolase activity"/>
    <property type="evidence" value="ECO:0007669"/>
    <property type="project" value="UniProtKB-KW"/>
</dbReference>
<keyword evidence="6" id="KW-0378">Hydrolase</keyword>
<feature type="transmembrane region" description="Helical" evidence="3">
    <location>
        <begin position="380"/>
        <end position="401"/>
    </location>
</feature>
<protein>
    <submittedName>
        <fullName evidence="6">Serine hydrolase</fullName>
    </submittedName>
</protein>
<dbReference type="InterPro" id="IPR012338">
    <property type="entry name" value="Beta-lactam/transpept-like"/>
</dbReference>
<comment type="subcellular location">
    <subcellularLocation>
        <location evidence="1">Membrane</location>
    </subcellularLocation>
</comment>
<feature type="signal peptide" evidence="4">
    <location>
        <begin position="1"/>
        <end position="19"/>
    </location>
</feature>
<evidence type="ECO:0000256" key="2">
    <source>
        <dbReference type="ARBA" id="ARBA00023136"/>
    </source>
</evidence>
<feature type="transmembrane region" description="Helical" evidence="3">
    <location>
        <begin position="421"/>
        <end position="441"/>
    </location>
</feature>
<feature type="domain" description="Beta-lactamase-related" evidence="5">
    <location>
        <begin position="42"/>
        <end position="354"/>
    </location>
</feature>
<evidence type="ECO:0000313" key="7">
    <source>
        <dbReference type="Proteomes" id="UP000284277"/>
    </source>
</evidence>
<keyword evidence="3" id="KW-1133">Transmembrane helix</keyword>
<accession>A0A419T951</accession>
<keyword evidence="3" id="KW-0812">Transmembrane</keyword>
<keyword evidence="7" id="KW-1185">Reference proteome</keyword>
<comment type="caution">
    <text evidence="6">The sequence shown here is derived from an EMBL/GenBank/DDBJ whole genome shotgun (WGS) entry which is preliminary data.</text>
</comment>
<keyword evidence="2 3" id="KW-0472">Membrane</keyword>
<dbReference type="PANTHER" id="PTHR46825:SF11">
    <property type="entry name" value="PENICILLIN-BINDING PROTEIN 4"/>
    <property type="match status" value="1"/>
</dbReference>
<dbReference type="PANTHER" id="PTHR46825">
    <property type="entry name" value="D-ALANYL-D-ALANINE-CARBOXYPEPTIDASE/ENDOPEPTIDASE AMPH"/>
    <property type="match status" value="1"/>
</dbReference>
<dbReference type="GO" id="GO:0016020">
    <property type="term" value="C:membrane"/>
    <property type="evidence" value="ECO:0007669"/>
    <property type="project" value="UniProtKB-SubCell"/>
</dbReference>
<evidence type="ECO:0000256" key="3">
    <source>
        <dbReference type="SAM" id="Phobius"/>
    </source>
</evidence>
<dbReference type="OrthoDB" id="9797709at2"/>
<dbReference type="AlphaFoldDB" id="A0A419T951"/>
<dbReference type="Proteomes" id="UP000284277">
    <property type="component" value="Unassembled WGS sequence"/>
</dbReference>
<organism evidence="6 7">
    <name type="scientific">Lacrimispora algidixylanolytica</name>
    <dbReference type="NCBI Taxonomy" id="94868"/>
    <lineage>
        <taxon>Bacteria</taxon>
        <taxon>Bacillati</taxon>
        <taxon>Bacillota</taxon>
        <taxon>Clostridia</taxon>
        <taxon>Lachnospirales</taxon>
        <taxon>Lachnospiraceae</taxon>
        <taxon>Lacrimispora</taxon>
    </lineage>
</organism>